<reference evidence="2 3" key="1">
    <citation type="submission" date="2017-04" db="EMBL/GenBank/DDBJ databases">
        <authorList>
            <person name="Afonso C.L."/>
            <person name="Miller P.J."/>
            <person name="Scott M.A."/>
            <person name="Spackman E."/>
            <person name="Goraichik I."/>
            <person name="Dimitrov K.M."/>
            <person name="Suarez D.L."/>
            <person name="Swayne D.E."/>
        </authorList>
    </citation>
    <scope>NUCLEOTIDE SEQUENCE [LARGE SCALE GENOMIC DNA]</scope>
    <source>
        <strain evidence="2 3">CGMCC 1.12644</strain>
    </source>
</reference>
<dbReference type="Proteomes" id="UP000192330">
    <property type="component" value="Unassembled WGS sequence"/>
</dbReference>
<protein>
    <submittedName>
        <fullName evidence="2">Uncharacterized protein</fullName>
    </submittedName>
</protein>
<evidence type="ECO:0000313" key="3">
    <source>
        <dbReference type="Proteomes" id="UP000192330"/>
    </source>
</evidence>
<name>A0A1W2BKN1_9RHOB</name>
<sequence>MNTFRTIGARTGIGGLRTQVEHNGGTRKVAAPVRRSLSENSALVT</sequence>
<keyword evidence="3" id="KW-1185">Reference proteome</keyword>
<evidence type="ECO:0000313" key="2">
    <source>
        <dbReference type="EMBL" id="SMC73340.1"/>
    </source>
</evidence>
<dbReference type="AlphaFoldDB" id="A0A1W2BKN1"/>
<gene>
    <name evidence="2" type="ORF">SAMN06295998_104109</name>
</gene>
<proteinExistence type="predicted"/>
<evidence type="ECO:0000256" key="1">
    <source>
        <dbReference type="SAM" id="MobiDB-lite"/>
    </source>
</evidence>
<dbReference type="EMBL" id="FWYD01000004">
    <property type="protein sequence ID" value="SMC73340.1"/>
    <property type="molecule type" value="Genomic_DNA"/>
</dbReference>
<organism evidence="2 3">
    <name type="scientific">Primorskyibacter flagellatus</name>
    <dbReference type="NCBI Taxonomy" id="1387277"/>
    <lineage>
        <taxon>Bacteria</taxon>
        <taxon>Pseudomonadati</taxon>
        <taxon>Pseudomonadota</taxon>
        <taxon>Alphaproteobacteria</taxon>
        <taxon>Rhodobacterales</taxon>
        <taxon>Roseobacteraceae</taxon>
        <taxon>Primorskyibacter</taxon>
    </lineage>
</organism>
<dbReference type="STRING" id="1387277.SAMN06295998_104109"/>
<feature type="region of interest" description="Disordered" evidence="1">
    <location>
        <begin position="17"/>
        <end position="45"/>
    </location>
</feature>
<accession>A0A1W2BKN1</accession>